<reference evidence="2" key="1">
    <citation type="journal article" date="2017" name="Proc. Natl. Acad. Sci. U.S.A.">
        <title>Simulation of Deepwater Horizon oil plume reveals substrate specialization within a complex community of hydrocarbon-degraders.</title>
        <authorList>
            <person name="Hu P."/>
            <person name="Dubinsky E.A."/>
            <person name="Probst A.J."/>
            <person name="Wang J."/>
            <person name="Sieber C.M.K."/>
            <person name="Tom L.M."/>
            <person name="Gardinali P."/>
            <person name="Banfield J.F."/>
            <person name="Atlas R.M."/>
            <person name="Andersen G.L."/>
        </authorList>
    </citation>
    <scope>NUCLEOTIDE SEQUENCE [LARGE SCALE GENOMIC DNA]</scope>
</reference>
<evidence type="ECO:0000313" key="2">
    <source>
        <dbReference type="Proteomes" id="UP000196531"/>
    </source>
</evidence>
<name>A0A1Y5F931_9BACT</name>
<proteinExistence type="predicted"/>
<evidence type="ECO:0000313" key="1">
    <source>
        <dbReference type="EMBL" id="OUR97398.1"/>
    </source>
</evidence>
<dbReference type="EMBL" id="MAAO01000006">
    <property type="protein sequence ID" value="OUR97398.1"/>
    <property type="molecule type" value="Genomic_DNA"/>
</dbReference>
<dbReference type="Proteomes" id="UP000196531">
    <property type="component" value="Unassembled WGS sequence"/>
</dbReference>
<protein>
    <recommendedName>
        <fullName evidence="3">FIST domain-containing protein</fullName>
    </recommendedName>
</protein>
<sequence>MYYKMIYGTSITSIAKEAIYELSQDNSFKSLHIFPTEEIDIVELIAIMHDKFPDVIMITGTVGGVGDYVKQYVQTGVLFLAFNNTPVIHKLTMSNLEDESQHLNLSDFCFIHSSLKNKEISKLVGCLSKTYADTNFYGANHSLLFQDRSEQEILLVDYKEKIACKPFITNIHDSKMSEEFTVSKAENGHITEFSEDSAFNTFHSYFMSYTPNEIAILINSELNEVQLVSKNELSTNSCIKAGDKVQIIAKHGVTFKNEFLDLSKEVANEYDQNLIITCLTRLNAMIEANHLVDLEETKTKYFEGSGKEGFGFGSKKIFYGRGNEFKYQSHLLGMLGIKERS</sequence>
<comment type="caution">
    <text evidence="1">The sequence shown here is derived from an EMBL/GenBank/DDBJ whole genome shotgun (WGS) entry which is preliminary data.</text>
</comment>
<gene>
    <name evidence="1" type="ORF">A9Q84_13820</name>
</gene>
<accession>A0A1Y5F931</accession>
<dbReference type="AlphaFoldDB" id="A0A1Y5F931"/>
<evidence type="ECO:0008006" key="3">
    <source>
        <dbReference type="Google" id="ProtNLM"/>
    </source>
</evidence>
<organism evidence="1 2">
    <name type="scientific">Halobacteriovorax marinus</name>
    <dbReference type="NCBI Taxonomy" id="97084"/>
    <lineage>
        <taxon>Bacteria</taxon>
        <taxon>Pseudomonadati</taxon>
        <taxon>Bdellovibrionota</taxon>
        <taxon>Bacteriovoracia</taxon>
        <taxon>Bacteriovoracales</taxon>
        <taxon>Halobacteriovoraceae</taxon>
        <taxon>Halobacteriovorax</taxon>
    </lineage>
</organism>